<evidence type="ECO:0000313" key="2">
    <source>
        <dbReference type="EMBL" id="GFZ33293.1"/>
    </source>
</evidence>
<evidence type="ECO:0000259" key="1">
    <source>
        <dbReference type="Pfam" id="PF09524"/>
    </source>
</evidence>
<keyword evidence="3" id="KW-1185">Reference proteome</keyword>
<dbReference type="NCBIfam" id="TIGR02220">
    <property type="entry name" value="phg_TIGR02220"/>
    <property type="match status" value="1"/>
</dbReference>
<comment type="caution">
    <text evidence="2">The sequence shown here is derived from an EMBL/GenBank/DDBJ whole genome shotgun (WGS) entry which is preliminary data.</text>
</comment>
<proteinExistence type="predicted"/>
<dbReference type="Proteomes" id="UP000663802">
    <property type="component" value="Unassembled WGS sequence"/>
</dbReference>
<dbReference type="EMBL" id="BMBA01000004">
    <property type="protein sequence ID" value="GFZ33293.1"/>
    <property type="molecule type" value="Genomic_DNA"/>
</dbReference>
<sequence>MAKPTTNLTIKNIKARLKEGFTLEDFYKVIDNKLLDWKSTDMEKFLRPETLFGNKFEGYLNENRTTRKEKVINSKLESAGTANAGMYRLLD</sequence>
<feature type="domain" description="Phage conserved hypothetical protein C-terminal" evidence="1">
    <location>
        <begin position="5"/>
        <end position="61"/>
    </location>
</feature>
<protein>
    <recommendedName>
        <fullName evidence="1">Phage conserved hypothetical protein C-terminal domain-containing protein</fullName>
    </recommendedName>
</protein>
<name>A0ABQ1EEQ3_9CLOT</name>
<evidence type="ECO:0000313" key="3">
    <source>
        <dbReference type="Proteomes" id="UP000663802"/>
    </source>
</evidence>
<dbReference type="Pfam" id="PF09524">
    <property type="entry name" value="Phg_2220_C"/>
    <property type="match status" value="1"/>
</dbReference>
<dbReference type="InterPro" id="IPR011741">
    <property type="entry name" value="Phg_2220_C"/>
</dbReference>
<dbReference type="RefSeq" id="WP_206871520.1">
    <property type="nucleotide sequence ID" value="NZ_BMBA01000004.1"/>
</dbReference>
<reference evidence="2 3" key="1">
    <citation type="journal article" date="2021" name="Int. J. Syst. Evol. Microbiol.">
        <title>Clostridium zeae sp. nov., isolated from corn silage.</title>
        <authorList>
            <person name="Kobayashi H."/>
            <person name="Tanizawa Y."/>
            <person name="Yagura M."/>
            <person name="Sakamoto M."/>
            <person name="Ohkuma M."/>
            <person name="Tohno M."/>
        </authorList>
    </citation>
    <scope>NUCLEOTIDE SEQUENCE [LARGE SCALE GENOMIC DNA]</scope>
    <source>
        <strain evidence="2 3">CSC2</strain>
    </source>
</reference>
<organism evidence="2 3">
    <name type="scientific">Clostridium zeae</name>
    <dbReference type="NCBI Taxonomy" id="2759022"/>
    <lineage>
        <taxon>Bacteria</taxon>
        <taxon>Bacillati</taxon>
        <taxon>Bacillota</taxon>
        <taxon>Clostridia</taxon>
        <taxon>Eubacteriales</taxon>
        <taxon>Clostridiaceae</taxon>
        <taxon>Clostridium</taxon>
    </lineage>
</organism>
<gene>
    <name evidence="2" type="ORF">CSC2_38190</name>
</gene>
<accession>A0ABQ1EEQ3</accession>